<comment type="caution">
    <text evidence="11">The sequence shown here is derived from an EMBL/GenBank/DDBJ whole genome shotgun (WGS) entry which is preliminary data.</text>
</comment>
<comment type="similarity">
    <text evidence="2">Belongs to the REXO1/REXO3 family.</text>
</comment>
<dbReference type="Proteomes" id="UP001163823">
    <property type="component" value="Chromosome 14"/>
</dbReference>
<dbReference type="KEGG" id="qsa:O6P43_033856"/>
<evidence type="ECO:0000256" key="6">
    <source>
        <dbReference type="ARBA" id="ARBA00023242"/>
    </source>
</evidence>
<dbReference type="InterPro" id="IPR012337">
    <property type="entry name" value="RNaseH-like_sf"/>
</dbReference>
<keyword evidence="12" id="KW-1185">Reference proteome</keyword>
<sequence length="506" mass="57284">MDEKIDTAEKKVLVEIVKLTQKREMKGSKGDWKEFLRIYDKKFGSSLSDPAKRAHDVLASFLKTFSQEDDLKFFAKIMQCHSNRDIVGQFKTKSPDSETPEQRLVHTTLEHPLYPLDYSFGSNNEDWVVVNLKKKSKLMSSTAMHAVDCEMVLCSDGTEALVKVCVVDHNLELKLNELVNPQKTVADYRTEITGVTAADLDGVTFSLEDVQKSMKKLLSGGTILVGHSLHNDLRALKMNHVRVIDTSYIFQFSDGPIRRRPSLNNLCKSVLGFEVRKKGASHNCLDDACAAMKLVLAKIEHGVDNVIPLGQQPVAETEMTKLLLHMIPTGVHSGELHEVLPGNFTIELKPPKKDKYSAFAIFKTSKEAYEAYENVKGIQEKDTFGRPQKLLAFQLRTGMTANLYVRKMAQEESNDQMSSKKRALVVEETYTDYKKAKKDPKLEEDATTDSNHCGNRLEEIDTLSQELKQKDSEIESLTKKLKQKDFEISVLNKMISSFKEGRKKKR</sequence>
<dbReference type="InterPro" id="IPR034922">
    <property type="entry name" value="REX1-like_exo"/>
</dbReference>
<evidence type="ECO:0000313" key="12">
    <source>
        <dbReference type="Proteomes" id="UP001163823"/>
    </source>
</evidence>
<dbReference type="FunFam" id="3.30.420.10:FF:000080">
    <property type="entry name" value="Small RNA degrading nuclease 3"/>
    <property type="match status" value="1"/>
</dbReference>
<evidence type="ECO:0000256" key="2">
    <source>
        <dbReference type="ARBA" id="ARBA00006357"/>
    </source>
</evidence>
<organism evidence="11 12">
    <name type="scientific">Quillaja saponaria</name>
    <name type="common">Soap bark tree</name>
    <dbReference type="NCBI Taxonomy" id="32244"/>
    <lineage>
        <taxon>Eukaryota</taxon>
        <taxon>Viridiplantae</taxon>
        <taxon>Streptophyta</taxon>
        <taxon>Embryophyta</taxon>
        <taxon>Tracheophyta</taxon>
        <taxon>Spermatophyta</taxon>
        <taxon>Magnoliopsida</taxon>
        <taxon>eudicotyledons</taxon>
        <taxon>Gunneridae</taxon>
        <taxon>Pentapetalae</taxon>
        <taxon>rosids</taxon>
        <taxon>fabids</taxon>
        <taxon>Fabales</taxon>
        <taxon>Quillajaceae</taxon>
        <taxon>Quillaja</taxon>
    </lineage>
</organism>
<dbReference type="PANTHER" id="PTHR12801">
    <property type="entry name" value="RNA EXONUCLEASE REXO1 / RECO3 FAMILY MEMBER-RELATED"/>
    <property type="match status" value="1"/>
</dbReference>
<reference evidence="11" key="1">
    <citation type="journal article" date="2023" name="Science">
        <title>Elucidation of the pathway for biosynthesis of saponin adjuvants from the soapbark tree.</title>
        <authorList>
            <person name="Reed J."/>
            <person name="Orme A."/>
            <person name="El-Demerdash A."/>
            <person name="Owen C."/>
            <person name="Martin L.B.B."/>
            <person name="Misra R.C."/>
            <person name="Kikuchi S."/>
            <person name="Rejzek M."/>
            <person name="Martin A.C."/>
            <person name="Harkess A."/>
            <person name="Leebens-Mack J."/>
            <person name="Louveau T."/>
            <person name="Stephenson M.J."/>
            <person name="Osbourn A."/>
        </authorList>
    </citation>
    <scope>NUCLEOTIDE SEQUENCE</scope>
    <source>
        <strain evidence="11">S10</strain>
    </source>
</reference>
<evidence type="ECO:0000256" key="5">
    <source>
        <dbReference type="ARBA" id="ARBA00022839"/>
    </source>
</evidence>
<dbReference type="InterPro" id="IPR036397">
    <property type="entry name" value="RNaseH_sf"/>
</dbReference>
<evidence type="ECO:0000256" key="8">
    <source>
        <dbReference type="SAM" id="Coils"/>
    </source>
</evidence>
<evidence type="ECO:0000256" key="3">
    <source>
        <dbReference type="ARBA" id="ARBA00022722"/>
    </source>
</evidence>
<dbReference type="PANTHER" id="PTHR12801:SF115">
    <property type="entry name" value="FI18136P1-RELATED"/>
    <property type="match status" value="1"/>
</dbReference>
<dbReference type="InterPro" id="IPR013520">
    <property type="entry name" value="Ribonucl_H"/>
</dbReference>
<comment type="function">
    <text evidence="7">3'-5' exonuclease degrading single-stranded small RNAs.</text>
</comment>
<dbReference type="EMBL" id="JARAOO010000014">
    <property type="protein sequence ID" value="KAJ7944464.1"/>
    <property type="molecule type" value="Genomic_DNA"/>
</dbReference>
<proteinExistence type="inferred from homology"/>
<feature type="coiled-coil region" evidence="8">
    <location>
        <begin position="460"/>
        <end position="487"/>
    </location>
</feature>
<gene>
    <name evidence="11" type="ORF">O6P43_033856</name>
</gene>
<accession>A0AAD7KRN1</accession>
<evidence type="ECO:0000256" key="9">
    <source>
        <dbReference type="SAM" id="MobiDB-lite"/>
    </source>
</evidence>
<protein>
    <submittedName>
        <fullName evidence="11">Small RNA degrading nuclease</fullName>
    </submittedName>
</protein>
<dbReference type="GO" id="GO:0003676">
    <property type="term" value="F:nucleic acid binding"/>
    <property type="evidence" value="ECO:0007669"/>
    <property type="project" value="InterPro"/>
</dbReference>
<evidence type="ECO:0000313" key="11">
    <source>
        <dbReference type="EMBL" id="KAJ7944464.1"/>
    </source>
</evidence>
<name>A0AAD7KRN1_QUISA</name>
<dbReference type="Gene3D" id="3.30.420.10">
    <property type="entry name" value="Ribonuclease H-like superfamily/Ribonuclease H"/>
    <property type="match status" value="1"/>
</dbReference>
<evidence type="ECO:0000259" key="10">
    <source>
        <dbReference type="SMART" id="SM00479"/>
    </source>
</evidence>
<dbReference type="CDD" id="cd06145">
    <property type="entry name" value="REX1_like"/>
    <property type="match status" value="1"/>
</dbReference>
<keyword evidence="8" id="KW-0175">Coiled coil</keyword>
<feature type="domain" description="Exonuclease" evidence="10">
    <location>
        <begin position="143"/>
        <end position="304"/>
    </location>
</feature>
<evidence type="ECO:0000256" key="1">
    <source>
        <dbReference type="ARBA" id="ARBA00004123"/>
    </source>
</evidence>
<dbReference type="AlphaFoldDB" id="A0AAD7KRN1"/>
<dbReference type="GO" id="GO:0004527">
    <property type="term" value="F:exonuclease activity"/>
    <property type="evidence" value="ECO:0007669"/>
    <property type="project" value="UniProtKB-KW"/>
</dbReference>
<dbReference type="SMART" id="SM00479">
    <property type="entry name" value="EXOIII"/>
    <property type="match status" value="1"/>
</dbReference>
<keyword evidence="4" id="KW-0378">Hydrolase</keyword>
<feature type="region of interest" description="Disordered" evidence="9">
    <location>
        <begin position="436"/>
        <end position="457"/>
    </location>
</feature>
<keyword evidence="6" id="KW-0539">Nucleus</keyword>
<keyword evidence="5" id="KW-0269">Exonuclease</keyword>
<comment type="subcellular location">
    <subcellularLocation>
        <location evidence="1">Nucleus</location>
    </subcellularLocation>
</comment>
<dbReference type="Pfam" id="PF00929">
    <property type="entry name" value="RNase_T"/>
    <property type="match status" value="1"/>
</dbReference>
<keyword evidence="3" id="KW-0540">Nuclease</keyword>
<dbReference type="SUPFAM" id="SSF53098">
    <property type="entry name" value="Ribonuclease H-like"/>
    <property type="match status" value="1"/>
</dbReference>
<evidence type="ECO:0000256" key="7">
    <source>
        <dbReference type="ARBA" id="ARBA00053817"/>
    </source>
</evidence>
<dbReference type="GO" id="GO:0005634">
    <property type="term" value="C:nucleus"/>
    <property type="evidence" value="ECO:0007669"/>
    <property type="project" value="UniProtKB-SubCell"/>
</dbReference>
<evidence type="ECO:0000256" key="4">
    <source>
        <dbReference type="ARBA" id="ARBA00022801"/>
    </source>
</evidence>
<dbReference type="InterPro" id="IPR047021">
    <property type="entry name" value="REXO1/3/4-like"/>
</dbReference>